<dbReference type="PANTHER" id="PTHR11851:SF149">
    <property type="entry name" value="GH01077P"/>
    <property type="match status" value="1"/>
</dbReference>
<dbReference type="RefSeq" id="XP_056698669.1">
    <property type="nucleotide sequence ID" value="XM_056842691.1"/>
</dbReference>
<keyword evidence="9" id="KW-1185">Reference proteome</keyword>
<keyword evidence="2" id="KW-0645">Protease</keyword>
<dbReference type="PANTHER" id="PTHR11851">
    <property type="entry name" value="METALLOPROTEASE"/>
    <property type="match status" value="1"/>
</dbReference>
<keyword evidence="5" id="KW-0862">Zinc</keyword>
<reference evidence="10 11" key="2">
    <citation type="submission" date="2025-05" db="UniProtKB">
        <authorList>
            <consortium name="RefSeq"/>
        </authorList>
    </citation>
    <scope>IDENTIFICATION</scope>
    <source>
        <tissue evidence="10 11">Leaf</tissue>
    </source>
</reference>
<comment type="subcellular location">
    <subcellularLocation>
        <location evidence="1">Mitochondrion</location>
    </subcellularLocation>
</comment>
<dbReference type="InterPro" id="IPR050361">
    <property type="entry name" value="MPP/UQCRC_Complex"/>
</dbReference>
<gene>
    <name evidence="10 11 12" type="primary">LOC110781574</name>
    <name evidence="13 14 15" type="synonym">LOC110784263</name>
</gene>
<dbReference type="GeneID" id="110781574"/>
<dbReference type="RefSeq" id="XP_056698667.1">
    <property type="nucleotide sequence ID" value="XM_056842689.1"/>
</dbReference>
<dbReference type="RefSeq" id="XP_056687046.1">
    <property type="nucleotide sequence ID" value="XM_056831068.1"/>
</dbReference>
<evidence type="ECO:0000313" key="9">
    <source>
        <dbReference type="Proteomes" id="UP000813463"/>
    </source>
</evidence>
<dbReference type="Proteomes" id="UP000813463">
    <property type="component" value="Chromosome 4"/>
</dbReference>
<evidence type="ECO:0000259" key="8">
    <source>
        <dbReference type="Pfam" id="PF05193"/>
    </source>
</evidence>
<evidence type="ECO:0000256" key="2">
    <source>
        <dbReference type="ARBA" id="ARBA00022670"/>
    </source>
</evidence>
<feature type="domain" description="Peptidase M16 C-terminal" evidence="8">
    <location>
        <begin position="38"/>
        <end position="105"/>
    </location>
</feature>
<sequence>MIFDHLHARAFQYTPQGRTIVGPAENVKSITKTHLHDVIVASGVVKDEDAVALVEFFFTKFSTDPTIVAQLVVQEPTSFTGSEVRIIDDDIELAHFTVAFIGTSYTDSMISP</sequence>
<organism evidence="9 12">
    <name type="scientific">Spinacia oleracea</name>
    <name type="common">Spinach</name>
    <dbReference type="NCBI Taxonomy" id="3562"/>
    <lineage>
        <taxon>Eukaryota</taxon>
        <taxon>Viridiplantae</taxon>
        <taxon>Streptophyta</taxon>
        <taxon>Embryophyta</taxon>
        <taxon>Tracheophyta</taxon>
        <taxon>Spermatophyta</taxon>
        <taxon>Magnoliopsida</taxon>
        <taxon>eudicotyledons</taxon>
        <taxon>Gunneridae</taxon>
        <taxon>Pentapetalae</taxon>
        <taxon>Caryophyllales</taxon>
        <taxon>Chenopodiaceae</taxon>
        <taxon>Chenopodioideae</taxon>
        <taxon>Anserineae</taxon>
        <taxon>Spinacia</taxon>
    </lineage>
</organism>
<evidence type="ECO:0000313" key="10">
    <source>
        <dbReference type="RefSeq" id="XP_056687046.1"/>
    </source>
</evidence>
<evidence type="ECO:0000313" key="15">
    <source>
        <dbReference type="RefSeq" id="XP_056698669.1"/>
    </source>
</evidence>
<accession>A0ABM3QUJ7</accession>
<dbReference type="RefSeq" id="XP_056687048.1">
    <property type="nucleotide sequence ID" value="XM_056831070.1"/>
</dbReference>
<dbReference type="Pfam" id="PF05193">
    <property type="entry name" value="Peptidase_M16_C"/>
    <property type="match status" value="1"/>
</dbReference>
<keyword evidence="4" id="KW-0378">Hydrolase</keyword>
<evidence type="ECO:0000313" key="13">
    <source>
        <dbReference type="RefSeq" id="XP_056698666.1"/>
    </source>
</evidence>
<evidence type="ECO:0000313" key="12">
    <source>
        <dbReference type="RefSeq" id="XP_056687048.1"/>
    </source>
</evidence>
<name>A0ABM3QUJ7_SPIOL</name>
<protein>
    <submittedName>
        <fullName evidence="10 11">Probable mitochondrial-processing peptidase subunit beta, mitochondrial</fullName>
    </submittedName>
</protein>
<dbReference type="Proteomes" id="UP000813463">
    <property type="component" value="Chromosome 6"/>
</dbReference>
<evidence type="ECO:0000313" key="14">
    <source>
        <dbReference type="RefSeq" id="XP_056698667.1"/>
    </source>
</evidence>
<evidence type="ECO:0000256" key="3">
    <source>
        <dbReference type="ARBA" id="ARBA00022723"/>
    </source>
</evidence>
<evidence type="ECO:0000256" key="5">
    <source>
        <dbReference type="ARBA" id="ARBA00022833"/>
    </source>
</evidence>
<dbReference type="RefSeq" id="XP_056687047.1">
    <property type="nucleotide sequence ID" value="XM_056831069.1"/>
</dbReference>
<reference evidence="9" key="1">
    <citation type="journal article" date="2021" name="Nat. Commun.">
        <title>Genomic analyses provide insights into spinach domestication and the genetic basis of agronomic traits.</title>
        <authorList>
            <person name="Cai X."/>
            <person name="Sun X."/>
            <person name="Xu C."/>
            <person name="Sun H."/>
            <person name="Wang X."/>
            <person name="Ge C."/>
            <person name="Zhang Z."/>
            <person name="Wang Q."/>
            <person name="Fei Z."/>
            <person name="Jiao C."/>
            <person name="Wang Q."/>
        </authorList>
    </citation>
    <scope>NUCLEOTIDE SEQUENCE [LARGE SCALE GENOMIC DNA]</scope>
    <source>
        <strain evidence="9">cv. Varoflay</strain>
    </source>
</reference>
<evidence type="ECO:0000256" key="6">
    <source>
        <dbReference type="ARBA" id="ARBA00023049"/>
    </source>
</evidence>
<evidence type="ECO:0000256" key="4">
    <source>
        <dbReference type="ARBA" id="ARBA00022801"/>
    </source>
</evidence>
<keyword evidence="7" id="KW-0496">Mitochondrion</keyword>
<proteinExistence type="predicted"/>
<evidence type="ECO:0000313" key="11">
    <source>
        <dbReference type="RefSeq" id="XP_056687047.1"/>
    </source>
</evidence>
<keyword evidence="6" id="KW-0482">Metalloprotease</keyword>
<dbReference type="InterPro" id="IPR007863">
    <property type="entry name" value="Peptidase_M16_C"/>
</dbReference>
<dbReference type="RefSeq" id="XP_056698666.1">
    <property type="nucleotide sequence ID" value="XM_056842688.1"/>
</dbReference>
<evidence type="ECO:0000256" key="7">
    <source>
        <dbReference type="ARBA" id="ARBA00023128"/>
    </source>
</evidence>
<evidence type="ECO:0000256" key="1">
    <source>
        <dbReference type="ARBA" id="ARBA00004173"/>
    </source>
</evidence>
<keyword evidence="3" id="KW-0479">Metal-binding</keyword>